<keyword evidence="2" id="KW-1185">Reference proteome</keyword>
<organism evidence="1 2">
    <name type="scientific">Desulfocurvibacter africanus subsp. africanus str. Walvis Bay</name>
    <dbReference type="NCBI Taxonomy" id="690850"/>
    <lineage>
        <taxon>Bacteria</taxon>
        <taxon>Pseudomonadati</taxon>
        <taxon>Thermodesulfobacteriota</taxon>
        <taxon>Desulfovibrionia</taxon>
        <taxon>Desulfovibrionales</taxon>
        <taxon>Desulfovibrionaceae</taxon>
        <taxon>Desulfocurvibacter</taxon>
    </lineage>
</organism>
<sequence length="165" mass="19045">MESKKKTQEEICQVFRFEQWLRFYFVEERDDKLFLNVPGERLEEIKTSYPHLLELANMANGGEIDYQKSCDMVCAYVGAHIDGPKSSTALVTNILDSKGYQIEMYLFGLWIKGHEDFLDEDIRPFSEWEELYAGWRATEQVADYAKKLMESSPTATPAGGNNTLH</sequence>
<name>F3YXU2_DESAF</name>
<reference evidence="1 2" key="1">
    <citation type="journal article" date="2011" name="J. Bacteriol.">
        <title>Genome sequence of the mercury-methylating and pleomorphic Desulfovibrio africanus Strain Walvis Bay.</title>
        <authorList>
            <person name="Brown S.D."/>
            <person name="Wall J.D."/>
            <person name="Kucken A.M."/>
            <person name="Gilmour C.C."/>
            <person name="Podar M."/>
            <person name="Brandt C.C."/>
            <person name="Teshima H."/>
            <person name="Detter J.C."/>
            <person name="Han C.S."/>
            <person name="Land M.L."/>
            <person name="Lucas S."/>
            <person name="Han J."/>
            <person name="Pennacchio L."/>
            <person name="Nolan M."/>
            <person name="Pitluck S."/>
            <person name="Woyke T."/>
            <person name="Goodwin L."/>
            <person name="Palumbo A.V."/>
            <person name="Elias D.A."/>
        </authorList>
    </citation>
    <scope>NUCLEOTIDE SEQUENCE [LARGE SCALE GENOMIC DNA]</scope>
    <source>
        <strain evidence="1 2">Walvis Bay</strain>
    </source>
</reference>
<dbReference type="KEGG" id="daf:Desaf_2320"/>
<accession>F3YXU2</accession>
<gene>
    <name evidence="1" type="ORF">Desaf_2320</name>
</gene>
<dbReference type="HOGENOM" id="CLU_1608172_0_0_7"/>
<dbReference type="EMBL" id="CP003221">
    <property type="protein sequence ID" value="EGJ50644.1"/>
    <property type="molecule type" value="Genomic_DNA"/>
</dbReference>
<proteinExistence type="predicted"/>
<protein>
    <submittedName>
        <fullName evidence="1">Uncharacterized protein</fullName>
    </submittedName>
</protein>
<evidence type="ECO:0000313" key="1">
    <source>
        <dbReference type="EMBL" id="EGJ50644.1"/>
    </source>
</evidence>
<dbReference type="eggNOG" id="ENOG5034768">
    <property type="taxonomic scope" value="Bacteria"/>
</dbReference>
<evidence type="ECO:0000313" key="2">
    <source>
        <dbReference type="Proteomes" id="UP000007844"/>
    </source>
</evidence>
<dbReference type="Proteomes" id="UP000007844">
    <property type="component" value="Chromosome"/>
</dbReference>
<dbReference type="AlphaFoldDB" id="F3YXU2"/>